<protein>
    <recommendedName>
        <fullName evidence="2">Universal stress protein</fullName>
    </recommendedName>
</protein>
<dbReference type="CDD" id="cd00293">
    <property type="entry name" value="USP-like"/>
    <property type="match status" value="1"/>
</dbReference>
<dbReference type="SUPFAM" id="SSF52402">
    <property type="entry name" value="Adenine nucleotide alpha hydrolases-like"/>
    <property type="match status" value="1"/>
</dbReference>
<organism evidence="4 5">
    <name type="scientific">Bergeyella porcorum</name>
    <dbReference type="NCBI Taxonomy" id="1735111"/>
    <lineage>
        <taxon>Bacteria</taxon>
        <taxon>Pseudomonadati</taxon>
        <taxon>Bacteroidota</taxon>
        <taxon>Flavobacteriia</taxon>
        <taxon>Flavobacteriales</taxon>
        <taxon>Weeksellaceae</taxon>
        <taxon>Bergeyella</taxon>
    </lineage>
</organism>
<accession>A0AAU0F9S6</accession>
<comment type="similarity">
    <text evidence="1 2">Belongs to the universal stress protein A family.</text>
</comment>
<dbReference type="RefSeq" id="WP_327984127.1">
    <property type="nucleotide sequence ID" value="NZ_CP136426.1"/>
</dbReference>
<dbReference type="PRINTS" id="PR01438">
    <property type="entry name" value="UNVRSLSTRESS"/>
</dbReference>
<dbReference type="Gene3D" id="3.40.50.620">
    <property type="entry name" value="HUPs"/>
    <property type="match status" value="1"/>
</dbReference>
<dbReference type="EMBL" id="CP136426">
    <property type="protein sequence ID" value="WOC52783.1"/>
    <property type="molecule type" value="Genomic_DNA"/>
</dbReference>
<dbReference type="GO" id="GO:0005737">
    <property type="term" value="C:cytoplasm"/>
    <property type="evidence" value="ECO:0007669"/>
    <property type="project" value="UniProtKB-SubCell"/>
</dbReference>
<evidence type="ECO:0000256" key="1">
    <source>
        <dbReference type="ARBA" id="ARBA00008791"/>
    </source>
</evidence>
<sequence>MTRIILPVDFSDSTDKLLEGAVDFAKKTNGKLHLIHVTPSDIGFAIGDMGFQYFPEVEQNEIKEELLQLNTLQQRVIAQGVDCEHYLKQGIAKDIILEYARDKNADYIVMGSHGRSGIYDVFVGSLTKELTKTSPIPVLVVPCHGD</sequence>
<dbReference type="InterPro" id="IPR006016">
    <property type="entry name" value="UspA"/>
</dbReference>
<evidence type="ECO:0000313" key="4">
    <source>
        <dbReference type="EMBL" id="WOC52783.1"/>
    </source>
</evidence>
<dbReference type="Proteomes" id="UP001432059">
    <property type="component" value="Chromosome"/>
</dbReference>
<keyword evidence="2" id="KW-0963">Cytoplasm</keyword>
<dbReference type="PIRSF" id="PIRSF006276">
    <property type="entry name" value="UspA"/>
    <property type="match status" value="1"/>
</dbReference>
<comment type="subcellular location">
    <subcellularLocation>
        <location evidence="2">Cytoplasm</location>
    </subcellularLocation>
</comment>
<dbReference type="PANTHER" id="PTHR46268">
    <property type="entry name" value="STRESS RESPONSE PROTEIN NHAX"/>
    <property type="match status" value="1"/>
</dbReference>
<dbReference type="InterPro" id="IPR014729">
    <property type="entry name" value="Rossmann-like_a/b/a_fold"/>
</dbReference>
<dbReference type="Pfam" id="PF00582">
    <property type="entry name" value="Usp"/>
    <property type="match status" value="1"/>
</dbReference>
<dbReference type="InterPro" id="IPR006015">
    <property type="entry name" value="Universal_stress_UspA"/>
</dbReference>
<evidence type="ECO:0000259" key="3">
    <source>
        <dbReference type="Pfam" id="PF00582"/>
    </source>
</evidence>
<keyword evidence="5" id="KW-1185">Reference proteome</keyword>
<reference evidence="4" key="1">
    <citation type="submission" date="2023-10" db="EMBL/GenBank/DDBJ databases">
        <title>Characterization and whole genome sequencing of a novel strain of Bergeyella porcorum QD2021 isolated from pig.</title>
        <authorList>
            <person name="Liu G."/>
            <person name="Chen C."/>
            <person name="Han X."/>
        </authorList>
    </citation>
    <scope>NUCLEOTIDE SEQUENCE</scope>
    <source>
        <strain evidence="4">QD2021</strain>
    </source>
</reference>
<feature type="domain" description="UspA" evidence="3">
    <location>
        <begin position="2"/>
        <end position="142"/>
    </location>
</feature>
<name>A0AAU0F9S6_9FLAO</name>
<dbReference type="AlphaFoldDB" id="A0AAU0F9S6"/>
<dbReference type="KEGG" id="bpor:BPO_2136"/>
<dbReference type="PANTHER" id="PTHR46268:SF6">
    <property type="entry name" value="UNIVERSAL STRESS PROTEIN UP12"/>
    <property type="match status" value="1"/>
</dbReference>
<gene>
    <name evidence="4" type="ORF">BPO_2136</name>
</gene>
<proteinExistence type="inferred from homology"/>
<evidence type="ECO:0000256" key="2">
    <source>
        <dbReference type="PIRNR" id="PIRNR006276"/>
    </source>
</evidence>
<evidence type="ECO:0000313" key="5">
    <source>
        <dbReference type="Proteomes" id="UP001432059"/>
    </source>
</evidence>